<keyword evidence="6" id="KW-1185">Reference proteome</keyword>
<evidence type="ECO:0000313" key="5">
    <source>
        <dbReference type="EMBL" id="CAI9093984.1"/>
    </source>
</evidence>
<proteinExistence type="predicted"/>
<dbReference type="InterPro" id="IPR000008">
    <property type="entry name" value="C2_dom"/>
</dbReference>
<reference evidence="5" key="1">
    <citation type="submission" date="2023-03" db="EMBL/GenBank/DDBJ databases">
        <authorList>
            <person name="Julca I."/>
        </authorList>
    </citation>
    <scope>NUCLEOTIDE SEQUENCE</scope>
</reference>
<dbReference type="Pfam" id="PF00168">
    <property type="entry name" value="C2"/>
    <property type="match status" value="1"/>
</dbReference>
<dbReference type="Gene3D" id="2.60.40.150">
    <property type="entry name" value="C2 domain"/>
    <property type="match status" value="1"/>
</dbReference>
<protein>
    <submittedName>
        <fullName evidence="5">OLC1v1029612C1</fullName>
    </submittedName>
</protein>
<keyword evidence="1" id="KW-0479">Metal-binding</keyword>
<name>A0AAV1CHB1_OLDCO</name>
<organism evidence="5 6">
    <name type="scientific">Oldenlandia corymbosa var. corymbosa</name>
    <dbReference type="NCBI Taxonomy" id="529605"/>
    <lineage>
        <taxon>Eukaryota</taxon>
        <taxon>Viridiplantae</taxon>
        <taxon>Streptophyta</taxon>
        <taxon>Embryophyta</taxon>
        <taxon>Tracheophyta</taxon>
        <taxon>Spermatophyta</taxon>
        <taxon>Magnoliopsida</taxon>
        <taxon>eudicotyledons</taxon>
        <taxon>Gunneridae</taxon>
        <taxon>Pentapetalae</taxon>
        <taxon>asterids</taxon>
        <taxon>lamiids</taxon>
        <taxon>Gentianales</taxon>
        <taxon>Rubiaceae</taxon>
        <taxon>Rubioideae</taxon>
        <taxon>Spermacoceae</taxon>
        <taxon>Hedyotis-Oldenlandia complex</taxon>
        <taxon>Oldenlandia</taxon>
    </lineage>
</organism>
<sequence>MYTTAERPKGEKLSENSLQEFRKIVWNFWVSQFDFEKMQRGTLEVLLVNAKGLENTDFLNNMDPYVTISYRSQEHKSSVASGGSGSEPEWNETFKLSISESEDDPELLLKILDSDAGEDDFVGEAKIAIEPVFEEGSIPVTTYSVVKDEEFKGEIRVGLTFTPQDIDENSAQEESYGGWKESALE</sequence>
<dbReference type="EMBL" id="OX459119">
    <property type="protein sequence ID" value="CAI9093984.1"/>
    <property type="molecule type" value="Genomic_DNA"/>
</dbReference>
<dbReference type="GO" id="GO:0046872">
    <property type="term" value="F:metal ion binding"/>
    <property type="evidence" value="ECO:0007669"/>
    <property type="project" value="UniProtKB-KW"/>
</dbReference>
<dbReference type="SMART" id="SM00239">
    <property type="entry name" value="C2"/>
    <property type="match status" value="1"/>
</dbReference>
<evidence type="ECO:0000256" key="2">
    <source>
        <dbReference type="ARBA" id="ARBA00022837"/>
    </source>
</evidence>
<dbReference type="PANTHER" id="PTHR46502">
    <property type="entry name" value="C2 DOMAIN-CONTAINING"/>
    <property type="match status" value="1"/>
</dbReference>
<dbReference type="SUPFAM" id="SSF49562">
    <property type="entry name" value="C2 domain (Calcium/lipid-binding domain, CaLB)"/>
    <property type="match status" value="1"/>
</dbReference>
<accession>A0AAV1CHB1</accession>
<dbReference type="InterPro" id="IPR035892">
    <property type="entry name" value="C2_domain_sf"/>
</dbReference>
<keyword evidence="2" id="KW-0106">Calcium</keyword>
<dbReference type="AlphaFoldDB" id="A0AAV1CHB1"/>
<evidence type="ECO:0000256" key="1">
    <source>
        <dbReference type="ARBA" id="ARBA00022723"/>
    </source>
</evidence>
<evidence type="ECO:0000313" key="6">
    <source>
        <dbReference type="Proteomes" id="UP001161247"/>
    </source>
</evidence>
<dbReference type="PANTHER" id="PTHR46502:SF2">
    <property type="entry name" value="16 KDA PHLOEM PROTEIN 2"/>
    <property type="match status" value="1"/>
</dbReference>
<dbReference type="Proteomes" id="UP001161247">
    <property type="component" value="Chromosome 2"/>
</dbReference>
<feature type="domain" description="C2" evidence="4">
    <location>
        <begin position="42"/>
        <end position="141"/>
    </location>
</feature>
<gene>
    <name evidence="5" type="ORF">OLC1_LOCUS5263</name>
</gene>
<evidence type="ECO:0000259" key="4">
    <source>
        <dbReference type="SMART" id="SM00239"/>
    </source>
</evidence>
<evidence type="ECO:0000256" key="3">
    <source>
        <dbReference type="SAM" id="MobiDB-lite"/>
    </source>
</evidence>
<feature type="region of interest" description="Disordered" evidence="3">
    <location>
        <begin position="164"/>
        <end position="185"/>
    </location>
</feature>